<proteinExistence type="predicted"/>
<reference evidence="1 2" key="1">
    <citation type="submission" date="2019-01" db="EMBL/GenBank/DDBJ databases">
        <authorList>
            <person name="Sayadi A."/>
        </authorList>
    </citation>
    <scope>NUCLEOTIDE SEQUENCE [LARGE SCALE GENOMIC DNA]</scope>
</reference>
<sequence>MSGVLRLLYKEGQYQGLHIIIVVIRSINAVKMKLLIAVAATMAVVSTITDAFALPPPVSDILQKSLTSGISRERREAKPEDIGEALEAAESGYIPYYHYPGYFYPYSHFYHYPVVLVGK</sequence>
<dbReference type="Proteomes" id="UP000410492">
    <property type="component" value="Unassembled WGS sequence"/>
</dbReference>
<organism evidence="1 2">
    <name type="scientific">Callosobruchus maculatus</name>
    <name type="common">Southern cowpea weevil</name>
    <name type="synonym">Pulse bruchid</name>
    <dbReference type="NCBI Taxonomy" id="64391"/>
    <lineage>
        <taxon>Eukaryota</taxon>
        <taxon>Metazoa</taxon>
        <taxon>Ecdysozoa</taxon>
        <taxon>Arthropoda</taxon>
        <taxon>Hexapoda</taxon>
        <taxon>Insecta</taxon>
        <taxon>Pterygota</taxon>
        <taxon>Neoptera</taxon>
        <taxon>Endopterygota</taxon>
        <taxon>Coleoptera</taxon>
        <taxon>Polyphaga</taxon>
        <taxon>Cucujiformia</taxon>
        <taxon>Chrysomeloidea</taxon>
        <taxon>Chrysomelidae</taxon>
        <taxon>Bruchinae</taxon>
        <taxon>Bruchini</taxon>
        <taxon>Callosobruchus</taxon>
    </lineage>
</organism>
<gene>
    <name evidence="1" type="ORF">CALMAC_LOCUS14153</name>
</gene>
<dbReference type="AlphaFoldDB" id="A0A653D3K8"/>
<dbReference type="OrthoDB" id="10405463at2759"/>
<keyword evidence="2" id="KW-1185">Reference proteome</keyword>
<name>A0A653D3K8_CALMS</name>
<protein>
    <submittedName>
        <fullName evidence="1">Uncharacterized protein</fullName>
    </submittedName>
</protein>
<dbReference type="EMBL" id="CAACVG010010023">
    <property type="protein sequence ID" value="VEN54760.1"/>
    <property type="molecule type" value="Genomic_DNA"/>
</dbReference>
<evidence type="ECO:0000313" key="2">
    <source>
        <dbReference type="Proteomes" id="UP000410492"/>
    </source>
</evidence>
<accession>A0A653D3K8</accession>
<evidence type="ECO:0000313" key="1">
    <source>
        <dbReference type="EMBL" id="VEN54760.1"/>
    </source>
</evidence>